<comment type="caution">
    <text evidence="2">The sequence shown here is derived from an EMBL/GenBank/DDBJ whole genome shotgun (WGS) entry which is preliminary data.</text>
</comment>
<sequence>MFDLLALPEEIIEKITELVRSSMDQTSQLLTRLLPLFLLFQFNGPEKKTARLACKPLNAIVEHQLFSNIVLKYSNYQPDLICEQLEALAFRTTTARFHARSLEIRGFSPDAHLGARSRSRSMERPRSSRSRSRGPLAEAHQANRGILAYLGQAICSLTKVRDVWWHISPNDPEWAKISVMDSLASLPYLNTLRLSLAGGSAESLKLESLSNLRNITISGHCPDYRQDILAGLSRLISNSPDLDFLDVSYKMIRGSRNTEYPSLFDLFSETSPETPLTLSHLSLSGYCIRLDAAAIPHLRFLQSLSLHNVVDGRSSRFQDTIDQNELAELVAEMARCCSSADDVWNALKDDRICLKEIITDGVNEALLDYLASYSGLRKLQLKCTARGSSSAASDRLAMRFYAEVLPKHAESLQSLDISPEYEGKWCFGRHNESSLRLCTKLEELKIHIHSRDINRAKQQDVVWTLLSIADDLPSLTHLTIDSADAEDNRDGRSGNPSIGHIYRVNKEICHSVTTYGPLDSSAMSKVVTTPARDYVARSDENAGLGLWYRSSMSQGSHLEL</sequence>
<feature type="region of interest" description="Disordered" evidence="1">
    <location>
        <begin position="113"/>
        <end position="138"/>
    </location>
</feature>
<organism evidence="2 3">
    <name type="scientific">Psilocybe cf. subviscida</name>
    <dbReference type="NCBI Taxonomy" id="2480587"/>
    <lineage>
        <taxon>Eukaryota</taxon>
        <taxon>Fungi</taxon>
        <taxon>Dikarya</taxon>
        <taxon>Basidiomycota</taxon>
        <taxon>Agaricomycotina</taxon>
        <taxon>Agaricomycetes</taxon>
        <taxon>Agaricomycetidae</taxon>
        <taxon>Agaricales</taxon>
        <taxon>Agaricineae</taxon>
        <taxon>Strophariaceae</taxon>
        <taxon>Psilocybe</taxon>
    </lineage>
</organism>
<dbReference type="AlphaFoldDB" id="A0A8H5F969"/>
<dbReference type="Gene3D" id="3.80.10.10">
    <property type="entry name" value="Ribonuclease Inhibitor"/>
    <property type="match status" value="1"/>
</dbReference>
<keyword evidence="3" id="KW-1185">Reference proteome</keyword>
<gene>
    <name evidence="2" type="ORF">D9619_013432</name>
</gene>
<accession>A0A8H5F969</accession>
<evidence type="ECO:0000313" key="3">
    <source>
        <dbReference type="Proteomes" id="UP000567179"/>
    </source>
</evidence>
<dbReference type="InterPro" id="IPR032675">
    <property type="entry name" value="LRR_dom_sf"/>
</dbReference>
<dbReference type="OrthoDB" id="3541472at2759"/>
<protein>
    <recommendedName>
        <fullName evidence="4">F-box domain-containing protein</fullName>
    </recommendedName>
</protein>
<evidence type="ECO:0000313" key="2">
    <source>
        <dbReference type="EMBL" id="KAF5328167.1"/>
    </source>
</evidence>
<dbReference type="Proteomes" id="UP000567179">
    <property type="component" value="Unassembled WGS sequence"/>
</dbReference>
<dbReference type="EMBL" id="JAACJJ010000005">
    <property type="protein sequence ID" value="KAF5328167.1"/>
    <property type="molecule type" value="Genomic_DNA"/>
</dbReference>
<name>A0A8H5F969_9AGAR</name>
<dbReference type="SUPFAM" id="SSF52047">
    <property type="entry name" value="RNI-like"/>
    <property type="match status" value="1"/>
</dbReference>
<evidence type="ECO:0000256" key="1">
    <source>
        <dbReference type="SAM" id="MobiDB-lite"/>
    </source>
</evidence>
<evidence type="ECO:0008006" key="4">
    <source>
        <dbReference type="Google" id="ProtNLM"/>
    </source>
</evidence>
<reference evidence="2 3" key="1">
    <citation type="journal article" date="2020" name="ISME J.">
        <title>Uncovering the hidden diversity of litter-decomposition mechanisms in mushroom-forming fungi.</title>
        <authorList>
            <person name="Floudas D."/>
            <person name="Bentzer J."/>
            <person name="Ahren D."/>
            <person name="Johansson T."/>
            <person name="Persson P."/>
            <person name="Tunlid A."/>
        </authorList>
    </citation>
    <scope>NUCLEOTIDE SEQUENCE [LARGE SCALE GENOMIC DNA]</scope>
    <source>
        <strain evidence="2 3">CBS 101986</strain>
    </source>
</reference>
<proteinExistence type="predicted"/>